<proteinExistence type="predicted"/>
<accession>A0ACB6SGZ5</accession>
<comment type="caution">
    <text evidence="1">The sequence shown here is derived from an EMBL/GenBank/DDBJ whole genome shotgun (WGS) entry which is preliminary data.</text>
</comment>
<sequence length="181" mass="20277">MYLFHHTFIAKPIEDQISLVSGKKFLDSFFGAKTGVAGLILIALITIYGLNLIASCGRVETTVEEIEQEQEDIDSKFEKVERRALTPIKDDSDGKPEDTEDSYKSFRMGLTCLWLLSNTVLIIGVTSDDFSMAGLGNTSTTRMPMCFRILQYATAVAALIRFFGFLWFLCGTSIRFCLAKR</sequence>
<gene>
    <name evidence="1" type="ORF">BU25DRAFT_454699</name>
</gene>
<evidence type="ECO:0000313" key="1">
    <source>
        <dbReference type="EMBL" id="KAF2632362.1"/>
    </source>
</evidence>
<organism evidence="1 2">
    <name type="scientific">Macroventuria anomochaeta</name>
    <dbReference type="NCBI Taxonomy" id="301207"/>
    <lineage>
        <taxon>Eukaryota</taxon>
        <taxon>Fungi</taxon>
        <taxon>Dikarya</taxon>
        <taxon>Ascomycota</taxon>
        <taxon>Pezizomycotina</taxon>
        <taxon>Dothideomycetes</taxon>
        <taxon>Pleosporomycetidae</taxon>
        <taxon>Pleosporales</taxon>
        <taxon>Pleosporineae</taxon>
        <taxon>Didymellaceae</taxon>
        <taxon>Macroventuria</taxon>
    </lineage>
</organism>
<protein>
    <submittedName>
        <fullName evidence="1">Uncharacterized protein</fullName>
    </submittedName>
</protein>
<name>A0ACB6SGZ5_9PLEO</name>
<keyword evidence="2" id="KW-1185">Reference proteome</keyword>
<reference evidence="1" key="1">
    <citation type="journal article" date="2020" name="Stud. Mycol.">
        <title>101 Dothideomycetes genomes: a test case for predicting lifestyles and emergence of pathogens.</title>
        <authorList>
            <person name="Haridas S."/>
            <person name="Albert R."/>
            <person name="Binder M."/>
            <person name="Bloem J."/>
            <person name="Labutti K."/>
            <person name="Salamov A."/>
            <person name="Andreopoulos B."/>
            <person name="Baker S."/>
            <person name="Barry K."/>
            <person name="Bills G."/>
            <person name="Bluhm B."/>
            <person name="Cannon C."/>
            <person name="Castanera R."/>
            <person name="Culley D."/>
            <person name="Daum C."/>
            <person name="Ezra D."/>
            <person name="Gonzalez J."/>
            <person name="Henrissat B."/>
            <person name="Kuo A."/>
            <person name="Liang C."/>
            <person name="Lipzen A."/>
            <person name="Lutzoni F."/>
            <person name="Magnuson J."/>
            <person name="Mondo S."/>
            <person name="Nolan M."/>
            <person name="Ohm R."/>
            <person name="Pangilinan J."/>
            <person name="Park H.-J."/>
            <person name="Ramirez L."/>
            <person name="Alfaro M."/>
            <person name="Sun H."/>
            <person name="Tritt A."/>
            <person name="Yoshinaga Y."/>
            <person name="Zwiers L.-H."/>
            <person name="Turgeon B."/>
            <person name="Goodwin S."/>
            <person name="Spatafora J."/>
            <person name="Crous P."/>
            <person name="Grigoriev I."/>
        </authorList>
    </citation>
    <scope>NUCLEOTIDE SEQUENCE</scope>
    <source>
        <strain evidence="1">CBS 525.71</strain>
    </source>
</reference>
<evidence type="ECO:0000313" key="2">
    <source>
        <dbReference type="Proteomes" id="UP000799754"/>
    </source>
</evidence>
<dbReference type="Proteomes" id="UP000799754">
    <property type="component" value="Unassembled WGS sequence"/>
</dbReference>
<dbReference type="EMBL" id="MU006703">
    <property type="protein sequence ID" value="KAF2632362.1"/>
    <property type="molecule type" value="Genomic_DNA"/>
</dbReference>